<sequence>MKFAMKTEIGADDRVTIEHAMKTVDADAKVDLDIAAQTVSVDSWLMPEEFLIAFYEEDYDVAIAEW</sequence>
<dbReference type="EMBL" id="JBHSMP010000003">
    <property type="protein sequence ID" value="MFC5427317.1"/>
    <property type="molecule type" value="Genomic_DNA"/>
</dbReference>
<organism evidence="1 2">
    <name type="scientific">Paraburkholderia denitrificans</name>
    <dbReference type="NCBI Taxonomy" id="694025"/>
    <lineage>
        <taxon>Bacteria</taxon>
        <taxon>Pseudomonadati</taxon>
        <taxon>Pseudomonadota</taxon>
        <taxon>Betaproteobacteria</taxon>
        <taxon>Burkholderiales</taxon>
        <taxon>Burkholderiaceae</taxon>
        <taxon>Paraburkholderia</taxon>
    </lineage>
</organism>
<comment type="caution">
    <text evidence="1">The sequence shown here is derived from an EMBL/GenBank/DDBJ whole genome shotgun (WGS) entry which is preliminary data.</text>
</comment>
<evidence type="ECO:0000313" key="1">
    <source>
        <dbReference type="EMBL" id="MFC5427317.1"/>
    </source>
</evidence>
<dbReference type="Proteomes" id="UP001596103">
    <property type="component" value="Unassembled WGS sequence"/>
</dbReference>
<keyword evidence="2" id="KW-1185">Reference proteome</keyword>
<gene>
    <name evidence="1" type="ORF">ACFPTO_00595</name>
</gene>
<protein>
    <submittedName>
        <fullName evidence="1">Copper chaperone</fullName>
    </submittedName>
</protein>
<proteinExistence type="predicted"/>
<evidence type="ECO:0000313" key="2">
    <source>
        <dbReference type="Proteomes" id="UP001596103"/>
    </source>
</evidence>
<name>A0ABW0J2S0_9BURK</name>
<reference evidence="2" key="1">
    <citation type="journal article" date="2019" name="Int. J. Syst. Evol. Microbiol.">
        <title>The Global Catalogue of Microorganisms (GCM) 10K type strain sequencing project: providing services to taxonomists for standard genome sequencing and annotation.</title>
        <authorList>
            <consortium name="The Broad Institute Genomics Platform"/>
            <consortium name="The Broad Institute Genome Sequencing Center for Infectious Disease"/>
            <person name="Wu L."/>
            <person name="Ma J."/>
        </authorList>
    </citation>
    <scope>NUCLEOTIDE SEQUENCE [LARGE SCALE GENOMIC DNA]</scope>
    <source>
        <strain evidence="2">CCUG 56042</strain>
    </source>
</reference>
<dbReference type="RefSeq" id="WP_377708672.1">
    <property type="nucleotide sequence ID" value="NZ_JBHSMP010000003.1"/>
</dbReference>
<accession>A0ABW0J2S0</accession>